<feature type="transmembrane region" description="Helical" evidence="3">
    <location>
        <begin position="246"/>
        <end position="266"/>
    </location>
</feature>
<organism evidence="5 6">
    <name type="scientific">Dictyostelium purpureum</name>
    <name type="common">Slime mold</name>
    <dbReference type="NCBI Taxonomy" id="5786"/>
    <lineage>
        <taxon>Eukaryota</taxon>
        <taxon>Amoebozoa</taxon>
        <taxon>Evosea</taxon>
        <taxon>Eumycetozoa</taxon>
        <taxon>Dictyostelia</taxon>
        <taxon>Dictyosteliales</taxon>
        <taxon>Dictyosteliaceae</taxon>
        <taxon>Dictyostelium</taxon>
    </lineage>
</organism>
<dbReference type="GO" id="GO:0016020">
    <property type="term" value="C:membrane"/>
    <property type="evidence" value="ECO:0007669"/>
    <property type="project" value="UniProtKB-SubCell"/>
</dbReference>
<sequence>MFNPSSKNNNDNNDNDNKDDSNINTDIIDRDYKNDNNENSVILVSENNNNSNNNNNSYNNLKSFLFIHKVNKDVSYLNLITSYLGSFLSICFLVFINVAQPYILNSLNISDDRQGNVSGNISFCNEVVIVLASYLWGILSDKVGRRIVYSAGMFIIGIGLAIYPFANSILCLMIFRVVFAIGAASCSSMLSAVLADYIPFIDRGKASGLLGFSAGGGAVLASLVLLKIPDIINNNSSLGPSRSTELTYGMTAGLAVIGSVILFTCLQWKSKESSIANNDRKSILTIALDGLKAGKKPLLSLAYGSGFLARGDSAIATTFLSLWIYQYTLSVNGGNKTDALSKSGTISGIAQTCALFFALFAGFLCDRMNRIFAMVLLALVGCFGYFLLAFSENPLTTQFFVGACIIGCAETGMVVSSTALVAQESPIELRGSVSGFFAQCGSLGILVASLLGGVLYDQWKGFPFALFGGFSAILSIWGLIIFFITQYQSNLSPINGSPCPKAPSVDLKKGECDSNFFIMQGPKVIIHNFYMYTDIKFQPLPISKAYEGGVLQVELDYETTYNITFENPNCPDGRQGEDVTTNSGPRLKITQPKCMNSFSTIDFDDGEDQPNNQRTFQINGGTVLLPHEIKFDGTDEKKFYTFLDGRTECQASFYLYQGGNQGVPDIQVFPATCGSGGRILLLGSGEYSSVALYNSLDSIIPPTTNIDNFENLKSGDYYFVLESSACGKQRFEIIVPTGMPEYELTLFDDSCPISPIYEMSVDGYDFTVIVNGNRVNSTFTRTLGQSVEVEILKCGTFNVPFKDIASIPPIHYSISETNFCQETAILHYDPDVVGDITIEVLNTNTGQPSTTHLESDNSFTVNDPSMFIYNVKSECYSEPIKILSVKREPNFVISNKTNYCNELVDITVTNYLDFKDIYLYLGGEYIYPVNGVFKQVLNQRYSLYYQRFGFCNSESLSINDHINKANIYVKSKMSSDPNCLSESTVFNISIFDAFTNQFIVSINQSVSQYSFPDQQYTYDLAGANKLYCNAVFKFDYELTKPQIIIETLSKPICKYSQDGGIIIITGSREIQDLYVDNYPKTPGAPIEVSAGNHSITGIFKSYCGDFETYYFVDSQFPSFKVEYDITPVSNCINGDGNIAVKDYSKYASLEIDGAPYSGVNSQDYSSKNYNVSFSIDLGSSQICRGFEMVFLPTSIAITPSYRIVQQPLCDEDEQDTSGVVVIDYIKNKNGQEYPIEFTNGRESSSMDGLAPGMNELNVVSGSCSWNIQVNVPVANVTITPVLDLFTVKECNSYSRYRLDFNNEYAALTSSSDENTDPLTKFYVTVDSFGTKTVGVNYGRRCFKYITLEVNYPKLPQIKYTITYNGEPGCASSINIQVEDYKKYEVLKYGDAAINPDGFFSNVIPGQYLYYRLFNLSCTIPELIIIDEQPTISRSTVNESCNEAYTGKLSVLDADKNNYYYLLQNIDNSYENDFYSTYPVKSNQDKSSFEYIGGQNVRLLKIKKDQPTCIIENKLEYSGSEPQLLINVNDQCSDELGSVSIVPDISGLEGTYTLGDPNTPTSTPSQTPSSTPSPTMPLLVDGSAFALGSSSSSGGVSAGNYSLLYTITSDFCKRNFHSFINVPYSESINVSVTACQTVQFVPKNLNQTYSYTIFKPNQESIETHNITGTFSYNSFNESGTFILQVSSGSCIKNHTLSIEKCNNSKSNVGLIVGLVLGLVALATIIALGIFLYKKRVSGTKVKDVAPIQHELSTVKFYQGGKIVEADKF</sequence>
<evidence type="ECO:0000256" key="2">
    <source>
        <dbReference type="SAM" id="MobiDB-lite"/>
    </source>
</evidence>
<gene>
    <name evidence="5" type="ORF">DICPUDRAFT_157347</name>
</gene>
<dbReference type="Pfam" id="PF07690">
    <property type="entry name" value="MFS_1"/>
    <property type="match status" value="1"/>
</dbReference>
<feature type="transmembrane region" description="Helical" evidence="3">
    <location>
        <begin position="436"/>
        <end position="456"/>
    </location>
</feature>
<dbReference type="InParanoid" id="F0ZYW8"/>
<protein>
    <recommendedName>
        <fullName evidence="4">Major facilitator superfamily (MFS) profile domain-containing protein</fullName>
    </recommendedName>
</protein>
<feature type="compositionally biased region" description="Basic and acidic residues" evidence="2">
    <location>
        <begin position="15"/>
        <end position="32"/>
    </location>
</feature>
<dbReference type="InterPro" id="IPR020846">
    <property type="entry name" value="MFS_dom"/>
</dbReference>
<dbReference type="PROSITE" id="PS50850">
    <property type="entry name" value="MFS"/>
    <property type="match status" value="1"/>
</dbReference>
<accession>F0ZYW8</accession>
<dbReference type="PANTHER" id="PTHR23524">
    <property type="entry name" value="TRANSPORTER, PUTATIVE (AFU_ORTHOLOGUE AFUA_8G04850)-RELATED"/>
    <property type="match status" value="1"/>
</dbReference>
<dbReference type="InterPro" id="IPR011701">
    <property type="entry name" value="MFS"/>
</dbReference>
<comment type="subcellular location">
    <subcellularLocation>
        <location evidence="1">Membrane</location>
        <topology evidence="1">Multi-pass membrane protein</topology>
    </subcellularLocation>
</comment>
<dbReference type="PANTHER" id="PTHR23524:SF1">
    <property type="entry name" value="MRH DOMAIN-CONTAINING PROTEIN-RELATED"/>
    <property type="match status" value="1"/>
</dbReference>
<dbReference type="Gene3D" id="1.20.1250.20">
    <property type="entry name" value="MFS general substrate transporter like domains"/>
    <property type="match status" value="2"/>
</dbReference>
<dbReference type="Proteomes" id="UP000001064">
    <property type="component" value="Unassembled WGS sequence"/>
</dbReference>
<evidence type="ECO:0000256" key="3">
    <source>
        <dbReference type="SAM" id="Phobius"/>
    </source>
</evidence>
<dbReference type="CDD" id="cd06174">
    <property type="entry name" value="MFS"/>
    <property type="match status" value="1"/>
</dbReference>
<feature type="transmembrane region" description="Helical" evidence="3">
    <location>
        <begin position="1707"/>
        <end position="1731"/>
    </location>
</feature>
<feature type="transmembrane region" description="Helical" evidence="3">
    <location>
        <begin position="76"/>
        <end position="99"/>
    </location>
</feature>
<keyword evidence="3" id="KW-1133">Transmembrane helix</keyword>
<feature type="region of interest" description="Disordered" evidence="2">
    <location>
        <begin position="1"/>
        <end position="32"/>
    </location>
</feature>
<keyword evidence="3" id="KW-0472">Membrane</keyword>
<keyword evidence="6" id="KW-1185">Reference proteome</keyword>
<feature type="transmembrane region" description="Helical" evidence="3">
    <location>
        <begin position="371"/>
        <end position="390"/>
    </location>
</feature>
<dbReference type="GO" id="GO:0022857">
    <property type="term" value="F:transmembrane transporter activity"/>
    <property type="evidence" value="ECO:0007669"/>
    <property type="project" value="InterPro"/>
</dbReference>
<evidence type="ECO:0000313" key="6">
    <source>
        <dbReference type="Proteomes" id="UP000001064"/>
    </source>
</evidence>
<dbReference type="EMBL" id="GL871294">
    <property type="protein sequence ID" value="EGC30876.1"/>
    <property type="molecule type" value="Genomic_DNA"/>
</dbReference>
<feature type="transmembrane region" description="Helical" evidence="3">
    <location>
        <begin position="206"/>
        <end position="226"/>
    </location>
</feature>
<evidence type="ECO:0000256" key="1">
    <source>
        <dbReference type="ARBA" id="ARBA00004141"/>
    </source>
</evidence>
<name>F0ZYW8_DICPU</name>
<dbReference type="KEGG" id="dpp:DICPUDRAFT_157347"/>
<evidence type="ECO:0000313" key="5">
    <source>
        <dbReference type="EMBL" id="EGC30876.1"/>
    </source>
</evidence>
<feature type="transmembrane region" description="Helical" evidence="3">
    <location>
        <begin position="146"/>
        <end position="166"/>
    </location>
</feature>
<dbReference type="GeneID" id="10508564"/>
<feature type="transmembrane region" description="Helical" evidence="3">
    <location>
        <begin position="301"/>
        <end position="325"/>
    </location>
</feature>
<dbReference type="OrthoDB" id="18110at2759"/>
<dbReference type="InterPro" id="IPR036259">
    <property type="entry name" value="MFS_trans_sf"/>
</dbReference>
<proteinExistence type="predicted"/>
<feature type="compositionally biased region" description="Low complexity" evidence="2">
    <location>
        <begin position="1558"/>
        <end position="1572"/>
    </location>
</feature>
<feature type="transmembrane region" description="Helical" evidence="3">
    <location>
        <begin position="463"/>
        <end position="484"/>
    </location>
</feature>
<feature type="transmembrane region" description="Helical" evidence="3">
    <location>
        <begin position="172"/>
        <end position="194"/>
    </location>
</feature>
<reference evidence="6" key="1">
    <citation type="journal article" date="2011" name="Genome Biol.">
        <title>Comparative genomics of the social amoebae Dictyostelium discoideum and Dictyostelium purpureum.</title>
        <authorList>
            <consortium name="US DOE Joint Genome Institute (JGI-PGF)"/>
            <person name="Sucgang R."/>
            <person name="Kuo A."/>
            <person name="Tian X."/>
            <person name="Salerno W."/>
            <person name="Parikh A."/>
            <person name="Feasley C.L."/>
            <person name="Dalin E."/>
            <person name="Tu H."/>
            <person name="Huang E."/>
            <person name="Barry K."/>
            <person name="Lindquist E."/>
            <person name="Shapiro H."/>
            <person name="Bruce D."/>
            <person name="Schmutz J."/>
            <person name="Salamov A."/>
            <person name="Fey P."/>
            <person name="Gaudet P."/>
            <person name="Anjard C."/>
            <person name="Babu M.M."/>
            <person name="Basu S."/>
            <person name="Bushmanova Y."/>
            <person name="van der Wel H."/>
            <person name="Katoh-Kurasawa M."/>
            <person name="Dinh C."/>
            <person name="Coutinho P.M."/>
            <person name="Saito T."/>
            <person name="Elias M."/>
            <person name="Schaap P."/>
            <person name="Kay R.R."/>
            <person name="Henrissat B."/>
            <person name="Eichinger L."/>
            <person name="Rivero F."/>
            <person name="Putnam N.H."/>
            <person name="West C.M."/>
            <person name="Loomis W.F."/>
            <person name="Chisholm R.L."/>
            <person name="Shaulsky G."/>
            <person name="Strassmann J.E."/>
            <person name="Queller D.C."/>
            <person name="Kuspa A."/>
            <person name="Grigoriev I.V."/>
        </authorList>
    </citation>
    <scope>NUCLEOTIDE SEQUENCE [LARGE SCALE GENOMIC DNA]</scope>
    <source>
        <strain evidence="6">QSDP1</strain>
    </source>
</reference>
<dbReference type="FunCoup" id="F0ZYW8">
    <property type="interactions" value="937"/>
</dbReference>
<feature type="region of interest" description="Disordered" evidence="2">
    <location>
        <begin position="1551"/>
        <end position="1573"/>
    </location>
</feature>
<dbReference type="OMA" id="PICKYSQ"/>
<dbReference type="eggNOG" id="ENOG502RXU0">
    <property type="taxonomic scope" value="Eukaryota"/>
</dbReference>
<dbReference type="RefSeq" id="XP_003292613.1">
    <property type="nucleotide sequence ID" value="XM_003292565.1"/>
</dbReference>
<evidence type="ECO:0000259" key="4">
    <source>
        <dbReference type="PROSITE" id="PS50850"/>
    </source>
</evidence>
<feature type="transmembrane region" description="Helical" evidence="3">
    <location>
        <begin position="119"/>
        <end position="139"/>
    </location>
</feature>
<dbReference type="SUPFAM" id="SSF103473">
    <property type="entry name" value="MFS general substrate transporter"/>
    <property type="match status" value="1"/>
</dbReference>
<feature type="domain" description="Major facilitator superfamily (MFS) profile" evidence="4">
    <location>
        <begin position="78"/>
        <end position="489"/>
    </location>
</feature>
<feature type="compositionally biased region" description="Low complexity" evidence="2">
    <location>
        <begin position="1"/>
        <end position="12"/>
    </location>
</feature>
<dbReference type="VEuPathDB" id="AmoebaDB:DICPUDRAFT_157347"/>
<keyword evidence="3" id="KW-0812">Transmembrane</keyword>
<feature type="transmembrane region" description="Helical" evidence="3">
    <location>
        <begin position="345"/>
        <end position="364"/>
    </location>
</feature>